<dbReference type="Proteomes" id="UP001549122">
    <property type="component" value="Unassembled WGS sequence"/>
</dbReference>
<dbReference type="Pfam" id="PF14296">
    <property type="entry name" value="O-ag_pol_Wzy"/>
    <property type="match status" value="1"/>
</dbReference>
<sequence length="479" mass="54089">MLSLRLSKTGLGYLLIFVTLSLFVLMVTNLLTAGHPAKFSDLLFLSYVATFLFGLSLFVLSKLEQRTFSLTSILLMIAFLFNFGQLFLWALGIRTDTEIGKVALYANFPAPNDQQVYNAALFSIYCYVAMVAGICSIRIFRLDHPCLHSFDDSRQDMLQRIIYKVSLWLSFVIVPATFYKSWLVLRQSALHGYGSLYYSDFSVNSLIGRSEDYFFPVIVGLLLGSNYRKVKLVYSLFGAYMLFYTLAGERGNWFYKLIVLIWMHSTYYKKINWIKFIKLSVLGFISLSVLSVIINIRNQGLANLSLSDLGQVMSVSENVLVRFIQEMGGSLGVMVIVLSFGQGVFSHFGNTFVSSALTSVSTALATRLGVSHVYLGNYLSQDLLKIRWGTGFTFFAETFINAGWLGFIYMFFFGMLFAELISDDKGIMQRYVATTSCVILCAMMRDSSLTGFRQLVQVVLFMVILVWLASKVAGRRHHA</sequence>
<feature type="transmembrane region" description="Helical" evidence="1">
    <location>
        <begin position="352"/>
        <end position="374"/>
    </location>
</feature>
<evidence type="ECO:0008006" key="4">
    <source>
        <dbReference type="Google" id="ProtNLM"/>
    </source>
</evidence>
<evidence type="ECO:0000313" key="2">
    <source>
        <dbReference type="EMBL" id="MET3557539.1"/>
    </source>
</evidence>
<evidence type="ECO:0000256" key="1">
    <source>
        <dbReference type="SAM" id="Phobius"/>
    </source>
</evidence>
<feature type="transmembrane region" description="Helical" evidence="1">
    <location>
        <begin position="43"/>
        <end position="61"/>
    </location>
</feature>
<comment type="caution">
    <text evidence="2">The sequence shown here is derived from an EMBL/GenBank/DDBJ whole genome shotgun (WGS) entry which is preliminary data.</text>
</comment>
<dbReference type="EMBL" id="JBEPLO010000005">
    <property type="protein sequence ID" value="MET3557539.1"/>
    <property type="molecule type" value="Genomic_DNA"/>
</dbReference>
<keyword evidence="1" id="KW-0812">Transmembrane</keyword>
<keyword evidence="1" id="KW-1133">Transmembrane helix</keyword>
<reference evidence="2 3" key="1">
    <citation type="submission" date="2024-06" db="EMBL/GenBank/DDBJ databases">
        <title>Genomic Encyclopedia of Type Strains, Phase IV (KMG-IV): sequencing the most valuable type-strain genomes for metagenomic binning, comparative biology and taxonomic classification.</title>
        <authorList>
            <person name="Goeker M."/>
        </authorList>
    </citation>
    <scope>NUCLEOTIDE SEQUENCE [LARGE SCALE GENOMIC DNA]</scope>
    <source>
        <strain evidence="2 3">DSM 28303</strain>
    </source>
</reference>
<organism evidence="2 3">
    <name type="scientific">Streptococcus rupicaprae</name>
    <dbReference type="NCBI Taxonomy" id="759619"/>
    <lineage>
        <taxon>Bacteria</taxon>
        <taxon>Bacillati</taxon>
        <taxon>Bacillota</taxon>
        <taxon>Bacilli</taxon>
        <taxon>Lactobacillales</taxon>
        <taxon>Streptococcaceae</taxon>
        <taxon>Streptococcus</taxon>
    </lineage>
</organism>
<accession>A0ABV2FG61</accession>
<feature type="transmembrane region" description="Helical" evidence="1">
    <location>
        <begin position="451"/>
        <end position="469"/>
    </location>
</feature>
<dbReference type="RefSeq" id="WP_354364359.1">
    <property type="nucleotide sequence ID" value="NZ_JBEPLO010000005.1"/>
</dbReference>
<dbReference type="InterPro" id="IPR029468">
    <property type="entry name" value="O-ag_pol_Wzy"/>
</dbReference>
<proteinExistence type="predicted"/>
<feature type="transmembrane region" description="Helical" evidence="1">
    <location>
        <begin position="230"/>
        <end position="247"/>
    </location>
</feature>
<feature type="transmembrane region" description="Helical" evidence="1">
    <location>
        <begin position="319"/>
        <end position="340"/>
    </location>
</feature>
<feature type="transmembrane region" description="Helical" evidence="1">
    <location>
        <begin position="115"/>
        <end position="140"/>
    </location>
</feature>
<keyword evidence="1" id="KW-0472">Membrane</keyword>
<feature type="transmembrane region" description="Helical" evidence="1">
    <location>
        <begin position="73"/>
        <end position="95"/>
    </location>
</feature>
<feature type="transmembrane region" description="Helical" evidence="1">
    <location>
        <begin position="394"/>
        <end position="416"/>
    </location>
</feature>
<feature type="transmembrane region" description="Helical" evidence="1">
    <location>
        <begin position="276"/>
        <end position="296"/>
    </location>
</feature>
<keyword evidence="3" id="KW-1185">Reference proteome</keyword>
<name>A0ABV2FG61_9STRE</name>
<evidence type="ECO:0000313" key="3">
    <source>
        <dbReference type="Proteomes" id="UP001549122"/>
    </source>
</evidence>
<feature type="transmembrane region" description="Helical" evidence="1">
    <location>
        <begin position="161"/>
        <end position="182"/>
    </location>
</feature>
<gene>
    <name evidence="2" type="ORF">ABID29_000649</name>
</gene>
<protein>
    <recommendedName>
        <fullName evidence="4">O-antigen polysaccharide polymerase Wzy</fullName>
    </recommendedName>
</protein>
<feature type="transmembrane region" description="Helical" evidence="1">
    <location>
        <begin position="12"/>
        <end position="31"/>
    </location>
</feature>